<comment type="caution">
    <text evidence="3">The sequence shown here is derived from an EMBL/GenBank/DDBJ whole genome shotgun (WGS) entry which is preliminary data.</text>
</comment>
<evidence type="ECO:0000313" key="4">
    <source>
        <dbReference type="Proteomes" id="UP000525686"/>
    </source>
</evidence>
<reference evidence="4" key="1">
    <citation type="submission" date="2020-05" db="EMBL/GenBank/DDBJ databases">
        <title>Classification of alakaliphilic streptomycetes isolated from an alkaline soil next to Lonar Crater, India and a proposal for the recognition of Streptomyces alkaliterrae sp. nov.</title>
        <authorList>
            <person name="Golinska P."/>
        </authorList>
    </citation>
    <scope>NUCLEOTIDE SEQUENCE [LARGE SCALE GENOMIC DNA]</scope>
    <source>
        <strain evidence="4">OF3</strain>
    </source>
</reference>
<dbReference type="RefSeq" id="WP_181355695.1">
    <property type="nucleotide sequence ID" value="NZ_JABJWZ010000502.1"/>
</dbReference>
<name>A0A7W3WR38_9ACTN</name>
<feature type="compositionally biased region" description="Basic and acidic residues" evidence="2">
    <location>
        <begin position="145"/>
        <end position="155"/>
    </location>
</feature>
<feature type="coiled-coil region" evidence="1">
    <location>
        <begin position="3"/>
        <end position="41"/>
    </location>
</feature>
<dbReference type="EMBL" id="JABJWZ010000502">
    <property type="protein sequence ID" value="MBB1256904.1"/>
    <property type="molecule type" value="Genomic_DNA"/>
</dbReference>
<accession>A0A7W3WR38</accession>
<evidence type="ECO:0000313" key="3">
    <source>
        <dbReference type="EMBL" id="MBB1256904.1"/>
    </source>
</evidence>
<dbReference type="AlphaFoldDB" id="A0A7W3WR38"/>
<organism evidence="3 4">
    <name type="scientific">Streptomyces alkaliterrae</name>
    <dbReference type="NCBI Taxonomy" id="2213162"/>
    <lineage>
        <taxon>Bacteria</taxon>
        <taxon>Bacillati</taxon>
        <taxon>Actinomycetota</taxon>
        <taxon>Actinomycetes</taxon>
        <taxon>Kitasatosporales</taxon>
        <taxon>Streptomycetaceae</taxon>
        <taxon>Streptomyces</taxon>
    </lineage>
</organism>
<sequence>MTLRETSLREAELILRIDQLKKELKDVREATQKALEKAHEETGTRQISVTLPNGERVGTISFNEDTKKAEITDEKSFREWVSQHYPSEIERKFVAEIRPAFVSNLLTRMTKANAPRITDAETGEIHDVPGVEIRTTRSGGHTLRFRNDDAKEAVRKTFPTR</sequence>
<protein>
    <submittedName>
        <fullName evidence="3">Uncharacterized protein</fullName>
    </submittedName>
</protein>
<gene>
    <name evidence="3" type="ORF">H3146_26710</name>
</gene>
<evidence type="ECO:0000256" key="2">
    <source>
        <dbReference type="SAM" id="MobiDB-lite"/>
    </source>
</evidence>
<keyword evidence="1" id="KW-0175">Coiled coil</keyword>
<proteinExistence type="predicted"/>
<dbReference type="Proteomes" id="UP000525686">
    <property type="component" value="Unassembled WGS sequence"/>
</dbReference>
<evidence type="ECO:0000256" key="1">
    <source>
        <dbReference type="SAM" id="Coils"/>
    </source>
</evidence>
<feature type="region of interest" description="Disordered" evidence="2">
    <location>
        <begin position="135"/>
        <end position="161"/>
    </location>
</feature>